<feature type="compositionally biased region" description="Low complexity" evidence="8">
    <location>
        <begin position="578"/>
        <end position="592"/>
    </location>
</feature>
<evidence type="ECO:0000313" key="10">
    <source>
        <dbReference type="EMBL" id="MFC4466045.1"/>
    </source>
</evidence>
<evidence type="ECO:0000256" key="5">
    <source>
        <dbReference type="ARBA" id="ARBA00022989"/>
    </source>
</evidence>
<evidence type="ECO:0000313" key="11">
    <source>
        <dbReference type="Proteomes" id="UP001596012"/>
    </source>
</evidence>
<keyword evidence="4 7" id="KW-0812">Transmembrane</keyword>
<dbReference type="PROSITE" id="PS50928">
    <property type="entry name" value="ABC_TM1"/>
    <property type="match status" value="1"/>
</dbReference>
<feature type="compositionally biased region" description="Low complexity" evidence="8">
    <location>
        <begin position="603"/>
        <end position="621"/>
    </location>
</feature>
<dbReference type="InterPro" id="IPR000515">
    <property type="entry name" value="MetI-like"/>
</dbReference>
<dbReference type="InterPro" id="IPR035906">
    <property type="entry name" value="MetI-like_sf"/>
</dbReference>
<dbReference type="PANTHER" id="PTHR43386:SF1">
    <property type="entry name" value="D,D-DIPEPTIDE TRANSPORT SYSTEM PERMEASE PROTEIN DDPC-RELATED"/>
    <property type="match status" value="1"/>
</dbReference>
<evidence type="ECO:0000256" key="1">
    <source>
        <dbReference type="ARBA" id="ARBA00004651"/>
    </source>
</evidence>
<keyword evidence="5 7" id="KW-1133">Transmembrane helix</keyword>
<keyword evidence="11" id="KW-1185">Reference proteome</keyword>
<evidence type="ECO:0000256" key="3">
    <source>
        <dbReference type="ARBA" id="ARBA00022475"/>
    </source>
</evidence>
<evidence type="ECO:0000256" key="8">
    <source>
        <dbReference type="SAM" id="MobiDB-lite"/>
    </source>
</evidence>
<evidence type="ECO:0000256" key="2">
    <source>
        <dbReference type="ARBA" id="ARBA00022448"/>
    </source>
</evidence>
<dbReference type="EMBL" id="JBHSFG010000028">
    <property type="protein sequence ID" value="MFC4466045.1"/>
    <property type="molecule type" value="Genomic_DNA"/>
</dbReference>
<feature type="transmembrane region" description="Helical" evidence="7">
    <location>
        <begin position="183"/>
        <end position="208"/>
    </location>
</feature>
<comment type="similarity">
    <text evidence="7">Belongs to the binding-protein-dependent transport system permease family.</text>
</comment>
<dbReference type="Pfam" id="PF00528">
    <property type="entry name" value="BPD_transp_1"/>
    <property type="match status" value="2"/>
</dbReference>
<feature type="transmembrane region" description="Helical" evidence="7">
    <location>
        <begin position="108"/>
        <end position="132"/>
    </location>
</feature>
<keyword evidence="6 7" id="KW-0472">Membrane</keyword>
<feature type="transmembrane region" description="Helical" evidence="7">
    <location>
        <begin position="288"/>
        <end position="310"/>
    </location>
</feature>
<evidence type="ECO:0000256" key="6">
    <source>
        <dbReference type="ARBA" id="ARBA00023136"/>
    </source>
</evidence>
<dbReference type="SUPFAM" id="SSF161098">
    <property type="entry name" value="MetI-like"/>
    <property type="match status" value="1"/>
</dbReference>
<accession>A0ABV8YPJ5</accession>
<reference evidence="11" key="1">
    <citation type="journal article" date="2019" name="Int. J. Syst. Evol. Microbiol.">
        <title>The Global Catalogue of Microorganisms (GCM) 10K type strain sequencing project: providing services to taxonomists for standard genome sequencing and annotation.</title>
        <authorList>
            <consortium name="The Broad Institute Genomics Platform"/>
            <consortium name="The Broad Institute Genome Sequencing Center for Infectious Disease"/>
            <person name="Wu L."/>
            <person name="Ma J."/>
        </authorList>
    </citation>
    <scope>NUCLEOTIDE SEQUENCE [LARGE SCALE GENOMIC DNA]</scope>
    <source>
        <strain evidence="11">DT43</strain>
    </source>
</reference>
<feature type="transmembrane region" description="Helical" evidence="7">
    <location>
        <begin position="338"/>
        <end position="358"/>
    </location>
</feature>
<evidence type="ECO:0000259" key="9">
    <source>
        <dbReference type="PROSITE" id="PS50928"/>
    </source>
</evidence>
<feature type="domain" description="ABC transmembrane type-1" evidence="9">
    <location>
        <begin position="392"/>
        <end position="578"/>
    </location>
</feature>
<feature type="region of interest" description="Disordered" evidence="8">
    <location>
        <begin position="578"/>
        <end position="621"/>
    </location>
</feature>
<evidence type="ECO:0000256" key="4">
    <source>
        <dbReference type="ARBA" id="ARBA00022692"/>
    </source>
</evidence>
<comment type="subcellular location">
    <subcellularLocation>
        <location evidence="1 7">Cell membrane</location>
        <topology evidence="1 7">Multi-pass membrane protein</topology>
    </subcellularLocation>
</comment>
<name>A0ABV8YPJ5_9ACTN</name>
<feature type="transmembrane region" description="Helical" evidence="7">
    <location>
        <begin position="396"/>
        <end position="417"/>
    </location>
</feature>
<gene>
    <name evidence="10" type="ORF">ACFPH6_16180</name>
</gene>
<proteinExistence type="inferred from homology"/>
<feature type="transmembrane region" description="Helical" evidence="7">
    <location>
        <begin position="513"/>
        <end position="534"/>
    </location>
</feature>
<keyword evidence="3" id="KW-1003">Cell membrane</keyword>
<feature type="transmembrane region" description="Helical" evidence="7">
    <location>
        <begin position="153"/>
        <end position="177"/>
    </location>
</feature>
<dbReference type="PANTHER" id="PTHR43386">
    <property type="entry name" value="OLIGOPEPTIDE TRANSPORT SYSTEM PERMEASE PROTEIN APPC"/>
    <property type="match status" value="1"/>
</dbReference>
<sequence>MSVTSAGADSRPSRWRAGVGRLVGGTALLTAVALLPWLSGTDPALTVLRARSADADPTPAQLTVVREQLGLDEGPFTHLAQWLGGLPRGDAGTSWVSGEPVLPQVTTAFAVSLTLMLGALVVTIAVAALVCARTLHLGSRRQLRQGRAGTMAAVLAALPKFLLASLLATVCGVWLGWFPSSGWAGPMAMVLPALALGVPSGAVIGSLVDQSLPAAFQEPWARTWHAYGFSPGHIARHALRRTLAGVLPQLLPSVVALVGGAVAVEKIFNIPGLGRLALDAAIAQDLPPLQTATLVLVLLGVAAGLLIQAVRRALLGPALRDGALPALHPPSLPRPRSLPWVIGFCTVTLLTLVVAGLLRDPLQVDTAARLLPPSAAHPLGTDSLGRDLLARLGHGALRTAGVALAVTVVSVALGLLLGMATQVGAGLTEVVSTLPAVLAGLLTTAVTGPSVWGAALAVCVVAWSPYAAQTAALLEQERVSGHMLASISFGAGPRYLVRHHYVPAVLPPVLRNALLRLPTTVLVLASLGFLGLGEQPPTPEWGRLLSENQPYVELAPWTVLGPACALVLLSVLAVSGSATGRGRSRSRTGAARRAAKKTYLPEPAGRADAPAVAAAAELPPA</sequence>
<feature type="transmembrane region" description="Helical" evidence="7">
    <location>
        <begin position="19"/>
        <end position="38"/>
    </location>
</feature>
<dbReference type="Gene3D" id="1.10.3720.10">
    <property type="entry name" value="MetI-like"/>
    <property type="match status" value="1"/>
</dbReference>
<feature type="transmembrane region" description="Helical" evidence="7">
    <location>
        <begin position="554"/>
        <end position="578"/>
    </location>
</feature>
<protein>
    <submittedName>
        <fullName evidence="10">ABC transporter permease subunit</fullName>
    </submittedName>
</protein>
<comment type="caution">
    <text evidence="10">The sequence shown here is derived from an EMBL/GenBank/DDBJ whole genome shotgun (WGS) entry which is preliminary data.</text>
</comment>
<organism evidence="10 11">
    <name type="scientific">Streptomyces xiangluensis</name>
    <dbReference type="NCBI Taxonomy" id="2665720"/>
    <lineage>
        <taxon>Bacteria</taxon>
        <taxon>Bacillati</taxon>
        <taxon>Actinomycetota</taxon>
        <taxon>Actinomycetes</taxon>
        <taxon>Kitasatosporales</taxon>
        <taxon>Streptomycetaceae</taxon>
        <taxon>Streptomyces</taxon>
    </lineage>
</organism>
<evidence type="ECO:0000256" key="7">
    <source>
        <dbReference type="RuleBase" id="RU363032"/>
    </source>
</evidence>
<keyword evidence="2 7" id="KW-0813">Transport</keyword>
<dbReference type="CDD" id="cd06261">
    <property type="entry name" value="TM_PBP2"/>
    <property type="match status" value="1"/>
</dbReference>
<dbReference type="RefSeq" id="WP_386342458.1">
    <property type="nucleotide sequence ID" value="NZ_JBHSFG010000028.1"/>
</dbReference>
<dbReference type="InterPro" id="IPR050366">
    <property type="entry name" value="BP-dependent_transpt_permease"/>
</dbReference>
<dbReference type="Proteomes" id="UP001596012">
    <property type="component" value="Unassembled WGS sequence"/>
</dbReference>